<reference evidence="2 3" key="1">
    <citation type="submission" date="2024-05" db="EMBL/GenBank/DDBJ databases">
        <authorList>
            <person name="Wallberg A."/>
        </authorList>
    </citation>
    <scope>NUCLEOTIDE SEQUENCE [LARGE SCALE GENOMIC DNA]</scope>
</reference>
<comment type="caution">
    <text evidence="2">The sequence shown here is derived from an EMBL/GenBank/DDBJ whole genome shotgun (WGS) entry which is preliminary data.</text>
</comment>
<keyword evidence="3" id="KW-1185">Reference proteome</keyword>
<evidence type="ECO:0000313" key="2">
    <source>
        <dbReference type="EMBL" id="CAL4086076.1"/>
    </source>
</evidence>
<accession>A0AAV2QH08</accession>
<sequence length="407" mass="45613">MKFLLGFQTFYLLFTSGFTLFIVGPSCWPLLGPFNNLDQWPSEYPTAWVYILTGEQSQNLNVIKTEWPNNCTYLPVHSLFEVSESVVYHPRHQIVCILNTTQPLYSGELQIYISCKPDEKHAIEELVEYCGLSTVTSNSETAIHTTPMTVEKHTESSATSKNESSLSLDIGAITYLHSLDTFLNDSHRKLAERIELGNGITNLTLNLENSLIKTLSTPLHPLYSPEVNQVYKENFSSSSTPNSTVHGFYLSTSKPMHTYSSQKLLEPTASNILNLTQNSSPIVYKATAPSNVNIINTTTFLYNGTVTRTSIYSSDGFMLILNFVYYAAGALLTLCVLIVIMMLFLLIDQLMRKDRTPRIVYLESPLTLRNSLEMNKSIAGIRVSLSRTKSVVGTPKCLRAKNNETID</sequence>
<keyword evidence="1" id="KW-0812">Transmembrane</keyword>
<dbReference type="Proteomes" id="UP001497623">
    <property type="component" value="Unassembled WGS sequence"/>
</dbReference>
<protein>
    <submittedName>
        <fullName evidence="2">Uncharacterized protein</fullName>
    </submittedName>
</protein>
<dbReference type="AlphaFoldDB" id="A0AAV2QH08"/>
<evidence type="ECO:0000313" key="3">
    <source>
        <dbReference type="Proteomes" id="UP001497623"/>
    </source>
</evidence>
<evidence type="ECO:0000256" key="1">
    <source>
        <dbReference type="SAM" id="Phobius"/>
    </source>
</evidence>
<organism evidence="2 3">
    <name type="scientific">Meganyctiphanes norvegica</name>
    <name type="common">Northern krill</name>
    <name type="synonym">Thysanopoda norvegica</name>
    <dbReference type="NCBI Taxonomy" id="48144"/>
    <lineage>
        <taxon>Eukaryota</taxon>
        <taxon>Metazoa</taxon>
        <taxon>Ecdysozoa</taxon>
        <taxon>Arthropoda</taxon>
        <taxon>Crustacea</taxon>
        <taxon>Multicrustacea</taxon>
        <taxon>Malacostraca</taxon>
        <taxon>Eumalacostraca</taxon>
        <taxon>Eucarida</taxon>
        <taxon>Euphausiacea</taxon>
        <taxon>Euphausiidae</taxon>
        <taxon>Meganyctiphanes</taxon>
    </lineage>
</organism>
<name>A0AAV2QH08_MEGNR</name>
<keyword evidence="1" id="KW-1133">Transmembrane helix</keyword>
<proteinExistence type="predicted"/>
<feature type="transmembrane region" description="Helical" evidence="1">
    <location>
        <begin position="323"/>
        <end position="347"/>
    </location>
</feature>
<dbReference type="EMBL" id="CAXKWB010007209">
    <property type="protein sequence ID" value="CAL4086076.1"/>
    <property type="molecule type" value="Genomic_DNA"/>
</dbReference>
<keyword evidence="1" id="KW-0472">Membrane</keyword>
<gene>
    <name evidence="2" type="ORF">MNOR_LOCUS12905</name>
</gene>